<keyword evidence="2" id="KW-0732">Signal</keyword>
<evidence type="ECO:0000313" key="5">
    <source>
        <dbReference type="Proteomes" id="UP001152797"/>
    </source>
</evidence>
<reference evidence="4 5" key="2">
    <citation type="submission" date="2024-05" db="EMBL/GenBank/DDBJ databases">
        <authorList>
            <person name="Chen Y."/>
            <person name="Shah S."/>
            <person name="Dougan E. K."/>
            <person name="Thang M."/>
            <person name="Chan C."/>
        </authorList>
    </citation>
    <scope>NUCLEOTIDE SEQUENCE [LARGE SCALE GENOMIC DNA]</scope>
</reference>
<dbReference type="AlphaFoldDB" id="A0A9P1CDG4"/>
<sequence length="570" mass="63245">MSISIPQGSAARRLVSCLMITLGAGMVEGSLLVNWAHGNAGGFVLRYAIEQLLPSLIWCTQDASLVAEAMGFEPQALLKNLEGREGASTLLAVGQCHAVRSVSAGFNLLGQLFRFTQITNNVLKQFEQKVRLGKDVPLSSGAKERVIRLCGEFSYATYAAISKSGRFHILPVMDPASMPMLTEQLTHGFKYPLFLNVPSKLWGQPDVWEPLLGRAVRPSWLLQGVAGKKVLCVEVDGTERHEILLFGRVRKIGIEQASNAFRAISFVMLGALASQGLPSSRIQLLRVYLGDSHELSTTGNLARFTCRERVESRREADVLVDFHAPILRRLRLWALDNAVPVDVEQGEALPTICFETTCPERFQNLAHLMRDTAQVVDQVQAVKLCKQLNTTIPRLIHYPSTAETVNAAYALARPGELYCDPRHTLVLCERDWGAQEIRKLNVGFKVLSAAEIIDDLLREVRQWARHGFSGREIQTELDRRDATILKLLRRITWLNANVFGYAPLDQETREAAASVPLDRTLEILKDLEGKSSTVQNPSGYVKASIKRELSGDPRKRPASIVTGPPAKRRA</sequence>
<dbReference type="InterPro" id="IPR046627">
    <property type="entry name" value="DUF6739"/>
</dbReference>
<keyword evidence="5" id="KW-1185">Reference proteome</keyword>
<proteinExistence type="predicted"/>
<dbReference type="EMBL" id="CAMXCT020001336">
    <property type="protein sequence ID" value="CAL1142517.1"/>
    <property type="molecule type" value="Genomic_DNA"/>
</dbReference>
<evidence type="ECO:0000313" key="3">
    <source>
        <dbReference type="EMBL" id="CAI3989142.1"/>
    </source>
</evidence>
<gene>
    <name evidence="3" type="ORF">C1SCF055_LOCUS16236</name>
</gene>
<dbReference type="OrthoDB" id="2111127at2759"/>
<comment type="caution">
    <text evidence="3">The sequence shown here is derived from an EMBL/GenBank/DDBJ whole genome shotgun (WGS) entry which is preliminary data.</text>
</comment>
<accession>A0A9P1CDG4</accession>
<feature type="region of interest" description="Disordered" evidence="1">
    <location>
        <begin position="531"/>
        <end position="570"/>
    </location>
</feature>
<evidence type="ECO:0000256" key="2">
    <source>
        <dbReference type="SAM" id="SignalP"/>
    </source>
</evidence>
<organism evidence="3">
    <name type="scientific">Cladocopium goreaui</name>
    <dbReference type="NCBI Taxonomy" id="2562237"/>
    <lineage>
        <taxon>Eukaryota</taxon>
        <taxon>Sar</taxon>
        <taxon>Alveolata</taxon>
        <taxon>Dinophyceae</taxon>
        <taxon>Suessiales</taxon>
        <taxon>Symbiodiniaceae</taxon>
        <taxon>Cladocopium</taxon>
    </lineage>
</organism>
<dbReference type="EMBL" id="CAMXCT030001336">
    <property type="protein sequence ID" value="CAL4776454.1"/>
    <property type="molecule type" value="Genomic_DNA"/>
</dbReference>
<evidence type="ECO:0000256" key="1">
    <source>
        <dbReference type="SAM" id="MobiDB-lite"/>
    </source>
</evidence>
<protein>
    <submittedName>
        <fullName evidence="3">Uncharacterized protein</fullName>
    </submittedName>
</protein>
<evidence type="ECO:0000313" key="4">
    <source>
        <dbReference type="EMBL" id="CAL4776454.1"/>
    </source>
</evidence>
<dbReference type="EMBL" id="CAMXCT010001336">
    <property type="protein sequence ID" value="CAI3989142.1"/>
    <property type="molecule type" value="Genomic_DNA"/>
</dbReference>
<dbReference type="Pfam" id="PF20524">
    <property type="entry name" value="DUF6739"/>
    <property type="match status" value="2"/>
</dbReference>
<dbReference type="Proteomes" id="UP001152797">
    <property type="component" value="Unassembled WGS sequence"/>
</dbReference>
<feature type="compositionally biased region" description="Basic and acidic residues" evidence="1">
    <location>
        <begin position="545"/>
        <end position="555"/>
    </location>
</feature>
<feature type="signal peptide" evidence="2">
    <location>
        <begin position="1"/>
        <end position="29"/>
    </location>
</feature>
<feature type="chain" id="PRO_5043270324" evidence="2">
    <location>
        <begin position="30"/>
        <end position="570"/>
    </location>
</feature>
<name>A0A9P1CDG4_9DINO</name>
<reference evidence="3" key="1">
    <citation type="submission" date="2022-10" db="EMBL/GenBank/DDBJ databases">
        <authorList>
            <person name="Chen Y."/>
            <person name="Dougan E. K."/>
            <person name="Chan C."/>
            <person name="Rhodes N."/>
            <person name="Thang M."/>
        </authorList>
    </citation>
    <scope>NUCLEOTIDE SEQUENCE</scope>
</reference>